<dbReference type="AlphaFoldDB" id="V6LRD9"/>
<dbReference type="EMBL" id="AUWU02000007">
    <property type="protein sequence ID" value="KAH0571056.1"/>
    <property type="molecule type" value="Genomic_DNA"/>
</dbReference>
<gene>
    <name evidence="1" type="ORF">SS50377_17027</name>
    <name evidence="2" type="ORF">SS50377_27350</name>
</gene>
<keyword evidence="3" id="KW-1185">Reference proteome</keyword>
<dbReference type="VEuPathDB" id="GiardiaDB:SS50377_27350"/>
<reference evidence="1 2" key="1">
    <citation type="journal article" date="2014" name="PLoS Genet.">
        <title>The Genome of Spironucleus salmonicida Highlights a Fish Pathogen Adapted to Fluctuating Environments.</title>
        <authorList>
            <person name="Xu F."/>
            <person name="Jerlstrom-Hultqvist J."/>
            <person name="Einarsson E."/>
            <person name="Astvaldsson A."/>
            <person name="Svard S.G."/>
            <person name="Andersson J.O."/>
        </authorList>
    </citation>
    <scope>NUCLEOTIDE SEQUENCE</scope>
    <source>
        <strain evidence="2">ATCC 50377</strain>
    </source>
</reference>
<sequence>MKLESAPPAGVKPVIMSEQELLKQQQLAANELMEQELLQNGVDAETMKLNSIVDEWK</sequence>
<reference evidence="2" key="2">
    <citation type="submission" date="2020-12" db="EMBL/GenBank/DDBJ databases">
        <title>New Spironucleus salmonicida genome in near-complete chromosomes.</title>
        <authorList>
            <person name="Xu F."/>
            <person name="Kurt Z."/>
            <person name="Jimenez-Gonzalez A."/>
            <person name="Astvaldsson A."/>
            <person name="Andersson J.O."/>
            <person name="Svard S.G."/>
        </authorList>
    </citation>
    <scope>NUCLEOTIDE SEQUENCE</scope>
    <source>
        <strain evidence="2">ATCC 50377</strain>
    </source>
</reference>
<accession>V6LRD9</accession>
<evidence type="ECO:0000313" key="1">
    <source>
        <dbReference type="EMBL" id="EST43349.1"/>
    </source>
</evidence>
<proteinExistence type="predicted"/>
<dbReference type="EMBL" id="KI546139">
    <property type="protein sequence ID" value="EST43349.1"/>
    <property type="molecule type" value="Genomic_DNA"/>
</dbReference>
<dbReference type="Proteomes" id="UP000018208">
    <property type="component" value="Unassembled WGS sequence"/>
</dbReference>
<organism evidence="1">
    <name type="scientific">Spironucleus salmonicida</name>
    <dbReference type="NCBI Taxonomy" id="348837"/>
    <lineage>
        <taxon>Eukaryota</taxon>
        <taxon>Metamonada</taxon>
        <taxon>Diplomonadida</taxon>
        <taxon>Hexamitidae</taxon>
        <taxon>Hexamitinae</taxon>
        <taxon>Spironucleus</taxon>
    </lineage>
</organism>
<name>V6LRD9_9EUKA</name>
<evidence type="ECO:0000313" key="3">
    <source>
        <dbReference type="Proteomes" id="UP000018208"/>
    </source>
</evidence>
<evidence type="ECO:0000313" key="2">
    <source>
        <dbReference type="EMBL" id="KAH0571056.1"/>
    </source>
</evidence>
<protein>
    <submittedName>
        <fullName evidence="1">Uncharacterized protein</fullName>
    </submittedName>
</protein>